<evidence type="ECO:0000313" key="2">
    <source>
        <dbReference type="Proteomes" id="UP000190105"/>
    </source>
</evidence>
<protein>
    <recommendedName>
        <fullName evidence="3">Hook-length control protein FliK</fullName>
    </recommendedName>
</protein>
<name>A0A1T4X812_9CLOT</name>
<dbReference type="Proteomes" id="UP000190105">
    <property type="component" value="Unassembled WGS sequence"/>
</dbReference>
<evidence type="ECO:0000313" key="1">
    <source>
        <dbReference type="EMBL" id="SKA85215.1"/>
    </source>
</evidence>
<dbReference type="EMBL" id="FUYH01000006">
    <property type="protein sequence ID" value="SKA85215.1"/>
    <property type="molecule type" value="Genomic_DNA"/>
</dbReference>
<keyword evidence="2" id="KW-1185">Reference proteome</keyword>
<dbReference type="RefSeq" id="WP_078696120.1">
    <property type="nucleotide sequence ID" value="NZ_FUYH01000006.1"/>
</dbReference>
<organism evidence="1 2">
    <name type="scientific">Caloramator quimbayensis</name>
    <dbReference type="NCBI Taxonomy" id="1147123"/>
    <lineage>
        <taxon>Bacteria</taxon>
        <taxon>Bacillati</taxon>
        <taxon>Bacillota</taxon>
        <taxon>Clostridia</taxon>
        <taxon>Eubacteriales</taxon>
        <taxon>Clostridiaceae</taxon>
        <taxon>Caloramator</taxon>
    </lineage>
</organism>
<proteinExistence type="predicted"/>
<dbReference type="AlphaFoldDB" id="A0A1T4X812"/>
<reference evidence="2" key="1">
    <citation type="submission" date="2017-02" db="EMBL/GenBank/DDBJ databases">
        <authorList>
            <person name="Varghese N."/>
            <person name="Submissions S."/>
        </authorList>
    </citation>
    <scope>NUCLEOTIDE SEQUENCE [LARGE SCALE GENOMIC DNA]</scope>
    <source>
        <strain evidence="2">USBA 833</strain>
    </source>
</reference>
<dbReference type="OrthoDB" id="1954903at2"/>
<accession>A0A1T4X812</accession>
<gene>
    <name evidence="1" type="ORF">SAMN05443428_106131</name>
</gene>
<dbReference type="STRING" id="1147123.SAMN05443428_106131"/>
<evidence type="ECO:0008006" key="3">
    <source>
        <dbReference type="Google" id="ProtNLM"/>
    </source>
</evidence>
<sequence length="471" mass="54991">MYIKNIEQLLSSGFDVKRSIKEGSILYGKIVKYSDENLALKLVDGTILPAIFISYDDFNEDTFSKFQIKDIKNNILILKMISNHDDVKKETSIDRVLSELNVPLKEGKDIILSLLKFGLPARNEEILEIYQDLNLINSLKNIDYDAFISSLKLRDKTSLDLVKSNKIYNNIINTLKNIDIDFLSFLKENNLNIDINNILKLKSFIDSYEDINNIIDLVKKNIDNNYSKQYCNKNIIPYNSEIKDLFELIDENLIEKSSINIDTDISKEIIYEFNDKRNDKESVFFNKLCEKISSLIKKDKFYFLSLSKILDLLKENPKLLDNINYSLIKNFKSNLEILKQINNNYYILFFNGYNQNELFKNNIIIKKKYKNSNMADINNVKVFISVDTPYIGRVESFITKNSSNLFVNFKIDKKFKNLFSSKIKLLEENIKALGGYDFISISVIELEIKNDLINLSNFFNDYSFRELDVKV</sequence>